<dbReference type="GO" id="GO:0062129">
    <property type="term" value="C:chitin-based extracellular matrix"/>
    <property type="evidence" value="ECO:0007669"/>
    <property type="project" value="TreeGrafter"/>
</dbReference>
<comment type="caution">
    <text evidence="5">The sequence shown here is derived from an EMBL/GenBank/DDBJ whole genome shotgun (WGS) entry which is preliminary data.</text>
</comment>
<keyword evidence="7" id="KW-1185">Reference proteome</keyword>
<dbReference type="PRINTS" id="PR00947">
    <property type="entry name" value="CUTICLE"/>
</dbReference>
<dbReference type="InterPro" id="IPR031311">
    <property type="entry name" value="CHIT_BIND_RR_consensus"/>
</dbReference>
<dbReference type="EMBL" id="JACEFF010000946">
    <property type="protein sequence ID" value="KAH9627622.1"/>
    <property type="molecule type" value="Genomic_DNA"/>
</dbReference>
<dbReference type="GO" id="GO:0008010">
    <property type="term" value="F:structural constituent of chitin-based larval cuticle"/>
    <property type="evidence" value="ECO:0007669"/>
    <property type="project" value="TreeGrafter"/>
</dbReference>
<reference evidence="5" key="1">
    <citation type="submission" date="2020-08" db="EMBL/GenBank/DDBJ databases">
        <title>Spodoptera exigua strain:BAW_Kor-Di-RS1 Genome sequencing and assembly.</title>
        <authorList>
            <person name="Kim J."/>
            <person name="Nam H.Y."/>
            <person name="Kwon M."/>
            <person name="Choi J.H."/>
            <person name="Cho S.R."/>
            <person name="Kim G.-H."/>
        </authorList>
    </citation>
    <scope>NUCLEOTIDE SEQUENCE</scope>
    <source>
        <strain evidence="5">BAW_Kor-Di-RS1</strain>
        <tissue evidence="5">Whole-body</tissue>
    </source>
</reference>
<evidence type="ECO:0000256" key="2">
    <source>
        <dbReference type="ARBA" id="ARBA00022729"/>
    </source>
</evidence>
<reference evidence="6" key="2">
    <citation type="journal article" date="2021" name="G3 (Bethesda)">
        <title>Genome and transcriptome analysis of the beet armyworm Spodoptera exigua reveals targets for pest control. .</title>
        <authorList>
            <person name="Simon S."/>
            <person name="Breeschoten T."/>
            <person name="Jansen H.J."/>
            <person name="Dirks R.P."/>
            <person name="Schranz M.E."/>
            <person name="Ros V.I.D."/>
        </authorList>
    </citation>
    <scope>NUCLEOTIDE SEQUENCE</scope>
    <source>
        <strain evidence="6">TB_SE_WUR_2020</strain>
    </source>
</reference>
<dbReference type="EMBL" id="JACKWZ010000120">
    <property type="protein sequence ID" value="KAF9415005.1"/>
    <property type="molecule type" value="Genomic_DNA"/>
</dbReference>
<name>A0A835L4L5_SPOEX</name>
<dbReference type="PROSITE" id="PS00233">
    <property type="entry name" value="CHIT_BIND_RR_1"/>
    <property type="match status" value="1"/>
</dbReference>
<dbReference type="InterPro" id="IPR000618">
    <property type="entry name" value="Insect_cuticle"/>
</dbReference>
<dbReference type="Pfam" id="PF00379">
    <property type="entry name" value="Chitin_bind_4"/>
    <property type="match status" value="1"/>
</dbReference>
<organism evidence="5 7">
    <name type="scientific">Spodoptera exigua</name>
    <name type="common">Beet armyworm</name>
    <name type="synonym">Noctua fulgens</name>
    <dbReference type="NCBI Taxonomy" id="7107"/>
    <lineage>
        <taxon>Eukaryota</taxon>
        <taxon>Metazoa</taxon>
        <taxon>Ecdysozoa</taxon>
        <taxon>Arthropoda</taxon>
        <taxon>Hexapoda</taxon>
        <taxon>Insecta</taxon>
        <taxon>Pterygota</taxon>
        <taxon>Neoptera</taxon>
        <taxon>Endopterygota</taxon>
        <taxon>Lepidoptera</taxon>
        <taxon>Glossata</taxon>
        <taxon>Ditrysia</taxon>
        <taxon>Noctuoidea</taxon>
        <taxon>Noctuidae</taxon>
        <taxon>Amphipyrinae</taxon>
        <taxon>Spodoptera</taxon>
    </lineage>
</organism>
<dbReference type="Proteomes" id="UP000648187">
    <property type="component" value="Unassembled WGS sequence"/>
</dbReference>
<dbReference type="InterPro" id="IPR050468">
    <property type="entry name" value="Cuticle_Struct_Prot"/>
</dbReference>
<evidence type="ECO:0000313" key="7">
    <source>
        <dbReference type="Proteomes" id="UP000648187"/>
    </source>
</evidence>
<protein>
    <recommendedName>
        <fullName evidence="8">Cuticular protein RR-1</fullName>
    </recommendedName>
</protein>
<evidence type="ECO:0008006" key="8">
    <source>
        <dbReference type="Google" id="ProtNLM"/>
    </source>
</evidence>
<dbReference type="PANTHER" id="PTHR10380:SF218">
    <property type="entry name" value="ADULT CUTICLE PROTEIN 65AA-RELATED"/>
    <property type="match status" value="1"/>
</dbReference>
<dbReference type="Proteomes" id="UP000814243">
    <property type="component" value="Unassembled WGS sequence"/>
</dbReference>
<dbReference type="AlphaFoldDB" id="A0A835L4L5"/>
<dbReference type="OrthoDB" id="6515429at2759"/>
<evidence type="ECO:0000256" key="3">
    <source>
        <dbReference type="PROSITE-ProRule" id="PRU00497"/>
    </source>
</evidence>
<feature type="signal peptide" evidence="4">
    <location>
        <begin position="1"/>
        <end position="36"/>
    </location>
</feature>
<keyword evidence="2 4" id="KW-0732">Signal</keyword>
<evidence type="ECO:0000313" key="6">
    <source>
        <dbReference type="EMBL" id="KAH9627622.1"/>
    </source>
</evidence>
<sequence>MMRMKMHQSPISHRTKLTKMKSIILVALALVAIAVAAPSDPVPQILRSDFKQEVDGNYQFGYEVDNGIVREEVGEVKEALDEENKPHKVVTVRGSYSFPGEDGKPISVSYYADESGFHAEGDSIPKPARR</sequence>
<gene>
    <name evidence="6" type="ORF">HF086_010774</name>
    <name evidence="5" type="ORF">HW555_007272</name>
</gene>
<proteinExistence type="predicted"/>
<dbReference type="PROSITE" id="PS51155">
    <property type="entry name" value="CHIT_BIND_RR_2"/>
    <property type="match status" value="1"/>
</dbReference>
<feature type="chain" id="PRO_5032523511" description="Cuticular protein RR-1" evidence="4">
    <location>
        <begin position="37"/>
        <end position="130"/>
    </location>
</feature>
<evidence type="ECO:0000313" key="5">
    <source>
        <dbReference type="EMBL" id="KAF9415005.1"/>
    </source>
</evidence>
<keyword evidence="1 3" id="KW-0193">Cuticle</keyword>
<dbReference type="PANTHER" id="PTHR10380">
    <property type="entry name" value="CUTICLE PROTEIN"/>
    <property type="match status" value="1"/>
</dbReference>
<accession>A0A835L4L5</accession>
<evidence type="ECO:0000256" key="1">
    <source>
        <dbReference type="ARBA" id="ARBA00022460"/>
    </source>
</evidence>
<evidence type="ECO:0000256" key="4">
    <source>
        <dbReference type="SAM" id="SignalP"/>
    </source>
</evidence>